<feature type="compositionally biased region" description="Polar residues" evidence="6">
    <location>
        <begin position="340"/>
        <end position="349"/>
    </location>
</feature>
<dbReference type="SUPFAM" id="SSF75005">
    <property type="entry name" value="Arabinanase/levansucrase/invertase"/>
    <property type="match status" value="2"/>
</dbReference>
<evidence type="ECO:0000256" key="6">
    <source>
        <dbReference type="SAM" id="MobiDB-lite"/>
    </source>
</evidence>
<dbReference type="CDD" id="cd08996">
    <property type="entry name" value="GH32_FFase"/>
    <property type="match status" value="1"/>
</dbReference>
<organism evidence="9 10">
    <name type="scientific">Coccomyxa viridis</name>
    <dbReference type="NCBI Taxonomy" id="1274662"/>
    <lineage>
        <taxon>Eukaryota</taxon>
        <taxon>Viridiplantae</taxon>
        <taxon>Chlorophyta</taxon>
        <taxon>core chlorophytes</taxon>
        <taxon>Trebouxiophyceae</taxon>
        <taxon>Trebouxiophyceae incertae sedis</taxon>
        <taxon>Coccomyxaceae</taxon>
        <taxon>Coccomyxa</taxon>
    </lineage>
</organism>
<proteinExistence type="inferred from homology"/>
<feature type="compositionally biased region" description="Polar residues" evidence="6">
    <location>
        <begin position="427"/>
        <end position="439"/>
    </location>
</feature>
<dbReference type="Proteomes" id="UP001497392">
    <property type="component" value="Unassembled WGS sequence"/>
</dbReference>
<dbReference type="EC" id="3.2.1.26" evidence="2"/>
<evidence type="ECO:0000259" key="7">
    <source>
        <dbReference type="Pfam" id="PF00251"/>
    </source>
</evidence>
<dbReference type="PROSITE" id="PS00609">
    <property type="entry name" value="GLYCOSYL_HYDROL_F32"/>
    <property type="match status" value="1"/>
</dbReference>
<gene>
    <name evidence="9" type="primary">g10366</name>
    <name evidence="9" type="ORF">VP750_LOCUS9314</name>
</gene>
<dbReference type="InterPro" id="IPR013189">
    <property type="entry name" value="Glyco_hydro_32_C"/>
</dbReference>
<keyword evidence="4 5" id="KW-0326">Glycosidase</keyword>
<dbReference type="InterPro" id="IPR001362">
    <property type="entry name" value="Glyco_hydro_32"/>
</dbReference>
<dbReference type="SUPFAM" id="SSF49899">
    <property type="entry name" value="Concanavalin A-like lectins/glucanases"/>
    <property type="match status" value="1"/>
</dbReference>
<evidence type="ECO:0000313" key="9">
    <source>
        <dbReference type="EMBL" id="CAL5227408.1"/>
    </source>
</evidence>
<dbReference type="InterPro" id="IPR013320">
    <property type="entry name" value="ConA-like_dom_sf"/>
</dbReference>
<comment type="similarity">
    <text evidence="1 5">Belongs to the glycosyl hydrolase 32 family.</text>
</comment>
<dbReference type="InterPro" id="IPR023296">
    <property type="entry name" value="Glyco_hydro_beta-prop_sf"/>
</dbReference>
<dbReference type="InterPro" id="IPR018053">
    <property type="entry name" value="Glyco_hydro_32_AS"/>
</dbReference>
<feature type="domain" description="Glycosyl hydrolase family 32 N-terminal" evidence="7">
    <location>
        <begin position="65"/>
        <end position="313"/>
    </location>
</feature>
<evidence type="ECO:0000256" key="1">
    <source>
        <dbReference type="ARBA" id="ARBA00009902"/>
    </source>
</evidence>
<reference evidence="9 10" key="1">
    <citation type="submission" date="2024-06" db="EMBL/GenBank/DDBJ databases">
        <authorList>
            <person name="Kraege A."/>
            <person name="Thomma B."/>
        </authorList>
    </citation>
    <scope>NUCLEOTIDE SEQUENCE [LARGE SCALE GENOMIC DNA]</scope>
</reference>
<keyword evidence="3 5" id="KW-0378">Hydrolase</keyword>
<evidence type="ECO:0000256" key="4">
    <source>
        <dbReference type="ARBA" id="ARBA00023295"/>
    </source>
</evidence>
<dbReference type="Gene3D" id="2.60.120.560">
    <property type="entry name" value="Exo-inulinase, domain 1"/>
    <property type="match status" value="1"/>
</dbReference>
<dbReference type="PANTHER" id="PTHR43101:SF1">
    <property type="entry name" value="BETA-FRUCTOSIDASE"/>
    <property type="match status" value="1"/>
</dbReference>
<dbReference type="InterPro" id="IPR013148">
    <property type="entry name" value="Glyco_hydro_32_N"/>
</dbReference>
<evidence type="ECO:0000256" key="2">
    <source>
        <dbReference type="ARBA" id="ARBA00012758"/>
    </source>
</evidence>
<comment type="caution">
    <text evidence="9">The sequence shown here is derived from an EMBL/GenBank/DDBJ whole genome shotgun (WGS) entry which is preliminary data.</text>
</comment>
<dbReference type="PANTHER" id="PTHR43101">
    <property type="entry name" value="BETA-FRUCTOSIDASE"/>
    <property type="match status" value="1"/>
</dbReference>
<dbReference type="Pfam" id="PF00251">
    <property type="entry name" value="Glyco_hydro_32N"/>
    <property type="match status" value="2"/>
</dbReference>
<dbReference type="Gene3D" id="2.115.10.20">
    <property type="entry name" value="Glycosyl hydrolase domain, family 43"/>
    <property type="match status" value="2"/>
</dbReference>
<feature type="domain" description="Glycosyl hydrolase family 32 C-terminal" evidence="8">
    <location>
        <begin position="548"/>
        <end position="717"/>
    </location>
</feature>
<protein>
    <recommendedName>
        <fullName evidence="2">beta-fructofuranosidase</fullName>
        <ecNumber evidence="2">3.2.1.26</ecNumber>
    </recommendedName>
</protein>
<dbReference type="InterPro" id="IPR051214">
    <property type="entry name" value="GH32_Enzymes"/>
</dbReference>
<evidence type="ECO:0000313" key="10">
    <source>
        <dbReference type="Proteomes" id="UP001497392"/>
    </source>
</evidence>
<evidence type="ECO:0000256" key="5">
    <source>
        <dbReference type="RuleBase" id="RU362110"/>
    </source>
</evidence>
<accession>A0ABP1GB80</accession>
<dbReference type="SMART" id="SM00640">
    <property type="entry name" value="Glyco_32"/>
    <property type="match status" value="1"/>
</dbReference>
<evidence type="ECO:0000259" key="8">
    <source>
        <dbReference type="Pfam" id="PF08244"/>
    </source>
</evidence>
<name>A0ABP1GB80_9CHLO</name>
<evidence type="ECO:0000256" key="3">
    <source>
        <dbReference type="ARBA" id="ARBA00022801"/>
    </source>
</evidence>
<feature type="domain" description="Glycosyl hydrolase family 32 N-terminal" evidence="7">
    <location>
        <begin position="442"/>
        <end position="545"/>
    </location>
</feature>
<dbReference type="Pfam" id="PF08244">
    <property type="entry name" value="Glyco_hydro_32C"/>
    <property type="match status" value="1"/>
</dbReference>
<dbReference type="EMBL" id="CAXHTA020000017">
    <property type="protein sequence ID" value="CAL5227408.1"/>
    <property type="molecule type" value="Genomic_DNA"/>
</dbReference>
<feature type="region of interest" description="Disordered" evidence="6">
    <location>
        <begin position="323"/>
        <end position="444"/>
    </location>
</feature>
<keyword evidence="10" id="KW-1185">Reference proteome</keyword>
<sequence length="752" mass="82730">MNRSTVKPNWLGILPRRSCPKRARRPRLSIRAYGFPAPNSSHLEAETLMDLSAVLRQDPEKPSYHVMPSSGWINDPNGPFYYNGKYHLFYQHIINGCEWDFGIVWGHAVSSDLVHWEHLPPALMPTPGGLDADGCFSGCCIADSDGTPTIMYTGVRLRSNPDCGPLPPQECDLNLPFIESQLIAVPESDYNGGADPMLANWVKSEEPFLAYPPPDMELVGWRDPFIFEFMTKGGQHKEWGMLMGSGIKGKGGAIMIYRSDTLRSGWRYDGMLCEADTVESGAMWECPLLARLQIVPEHARPTHSLLSGFKALSLNSFNNISAFHPKSNPVSPTADRKSLSADTSRQTGFSPPMSVPPRIEGFSAPREDAPKNGSRNPPPGGGDSSNGVEAAERSRSMLSEDILNPYGDENGESTQHDASIVRRPQGKESSTSEHAATSGQEQQQQQQYTHILCISPDAPTNPVLYWLGNFDPTETRFILDGALGPLKLDLGDTLYAPNLLEDEEGRHIMWGWLQERRKVGSYDYAGCLSLPRVMYISGNRLHQEPAPEVTRLRRGECWRASEVEVFQEESTPLEGVSGQSLDIMFTLERGTATSAGLLLRSWNAGGDGNAAILVDWERNMLEAVFEGGGGFDLATQTDLDPEAEAQRRVGGPVNLKAGEPLTMRVLIDHSCVEIYLSTGEVLSTRVYRGQQPADSDAGIDFVAFGGTARVEKVEAWEMGSIWQREYIRSSSSYGSVYEPINSVMPVGSPVAV</sequence>